<comment type="caution">
    <text evidence="2">The sequence shown here is derived from an EMBL/GenBank/DDBJ whole genome shotgun (WGS) entry which is preliminary data.</text>
</comment>
<dbReference type="AlphaFoldDB" id="A0ABD6C232"/>
<evidence type="ECO:0000313" key="3">
    <source>
        <dbReference type="Proteomes" id="UP001597185"/>
    </source>
</evidence>
<dbReference type="InterPro" id="IPR027417">
    <property type="entry name" value="P-loop_NTPase"/>
</dbReference>
<proteinExistence type="predicted"/>
<organism evidence="2 3">
    <name type="scientific">Halorubrum laminariae</name>
    <dbReference type="NCBI Taxonomy" id="1433523"/>
    <lineage>
        <taxon>Archaea</taxon>
        <taxon>Methanobacteriati</taxon>
        <taxon>Methanobacteriota</taxon>
        <taxon>Stenosarchaea group</taxon>
        <taxon>Halobacteria</taxon>
        <taxon>Halobacteriales</taxon>
        <taxon>Haloferacaceae</taxon>
        <taxon>Halorubrum</taxon>
    </lineage>
</organism>
<dbReference type="RefSeq" id="WP_256417022.1">
    <property type="nucleotide sequence ID" value="NZ_JANHDL010000001.1"/>
</dbReference>
<evidence type="ECO:0000313" key="2">
    <source>
        <dbReference type="EMBL" id="MFD1570699.1"/>
    </source>
</evidence>
<keyword evidence="3" id="KW-1185">Reference proteome</keyword>
<sequence>MSDTHDDGTDDERSSDEDATGGTDRSDGDRSWTPGGGTAPEPEPIEPAAPEEFGLVQAWWGGGKGKTTAAMGMGFRAAGHGYRVHMVQFMKGGADSVDAVRGEYNAIAAIPGFTYENTGHYGWHGLLDGSAEDEHEAKARAAFERAESIVSGARAANLDTPFPLDGDPGAGVHMLILDEVLYAADRGLVDPDALVDLIESKPDGLELVLTGSHAEPTYLDGVADLITEVQKVAHPFDDGQRARQGTEY</sequence>
<dbReference type="PANTHER" id="PTHR46638">
    <property type="entry name" value="CORRINOID ADENOSYLTRANSFERASE"/>
    <property type="match status" value="1"/>
</dbReference>
<dbReference type="Proteomes" id="UP001597185">
    <property type="component" value="Unassembled WGS sequence"/>
</dbReference>
<feature type="compositionally biased region" description="Acidic residues" evidence="1">
    <location>
        <begin position="8"/>
        <end position="19"/>
    </location>
</feature>
<dbReference type="Gene3D" id="3.40.50.300">
    <property type="entry name" value="P-loop containing nucleotide triphosphate hydrolases"/>
    <property type="match status" value="1"/>
</dbReference>
<evidence type="ECO:0000256" key="1">
    <source>
        <dbReference type="SAM" id="MobiDB-lite"/>
    </source>
</evidence>
<gene>
    <name evidence="2" type="ORF">ACFR9T_08850</name>
</gene>
<name>A0ABD6C232_9EURY</name>
<dbReference type="EMBL" id="JBHUDB010000004">
    <property type="protein sequence ID" value="MFD1570699.1"/>
    <property type="molecule type" value="Genomic_DNA"/>
</dbReference>
<dbReference type="PIRSF" id="PIRSF015617">
    <property type="entry name" value="Adensltrnsf_CobA"/>
    <property type="match status" value="1"/>
</dbReference>
<dbReference type="Pfam" id="PF02572">
    <property type="entry name" value="CobA_CobO_BtuR"/>
    <property type="match status" value="1"/>
</dbReference>
<dbReference type="SUPFAM" id="SSF52540">
    <property type="entry name" value="P-loop containing nucleoside triphosphate hydrolases"/>
    <property type="match status" value="1"/>
</dbReference>
<dbReference type="PANTHER" id="PTHR46638:SF1">
    <property type="entry name" value="CORRINOID ADENOSYLTRANSFERASE"/>
    <property type="match status" value="1"/>
</dbReference>
<accession>A0ABD6C232</accession>
<dbReference type="InterPro" id="IPR003724">
    <property type="entry name" value="CblAdoTrfase_CobA"/>
</dbReference>
<feature type="region of interest" description="Disordered" evidence="1">
    <location>
        <begin position="1"/>
        <end position="47"/>
    </location>
</feature>
<protein>
    <submittedName>
        <fullName evidence="2">Cob(I)yrinic acid a,c-diamide adenosyltransferase</fullName>
    </submittedName>
</protein>
<reference evidence="2 3" key="1">
    <citation type="journal article" date="2019" name="Int. J. Syst. Evol. Microbiol.">
        <title>The Global Catalogue of Microorganisms (GCM) 10K type strain sequencing project: providing services to taxonomists for standard genome sequencing and annotation.</title>
        <authorList>
            <consortium name="The Broad Institute Genomics Platform"/>
            <consortium name="The Broad Institute Genome Sequencing Center for Infectious Disease"/>
            <person name="Wu L."/>
            <person name="Ma J."/>
        </authorList>
    </citation>
    <scope>NUCLEOTIDE SEQUENCE [LARGE SCALE GENOMIC DNA]</scope>
    <source>
        <strain evidence="2 3">CGMCC 1.12689</strain>
    </source>
</reference>